<evidence type="ECO:0000313" key="5">
    <source>
        <dbReference type="Ensembl" id="ENSNMLP00000042927.1"/>
    </source>
</evidence>
<dbReference type="Ensembl" id="ENSNMLT00000047669.1">
    <property type="protein sequence ID" value="ENSNMLP00000042927.1"/>
    <property type="gene ID" value="ENSNMLG00000026121.1"/>
</dbReference>
<keyword evidence="1" id="KW-0732">Signal</keyword>
<dbReference type="GO" id="GO:0008046">
    <property type="term" value="F:axon guidance receptor activity"/>
    <property type="evidence" value="ECO:0007669"/>
    <property type="project" value="TreeGrafter"/>
</dbReference>
<proteinExistence type="predicted"/>
<dbReference type="GO" id="GO:0050808">
    <property type="term" value="P:synapse organization"/>
    <property type="evidence" value="ECO:0007669"/>
    <property type="project" value="TreeGrafter"/>
</dbReference>
<dbReference type="PROSITE" id="PS50835">
    <property type="entry name" value="IG_LIKE"/>
    <property type="match status" value="1"/>
</dbReference>
<feature type="domain" description="Ig-like" evidence="4">
    <location>
        <begin position="138"/>
        <end position="227"/>
    </location>
</feature>
<evidence type="ECO:0000313" key="6">
    <source>
        <dbReference type="Proteomes" id="UP000694523"/>
    </source>
</evidence>
<dbReference type="PANTHER" id="PTHR45080">
    <property type="entry name" value="CONTACTIN 5"/>
    <property type="match status" value="1"/>
</dbReference>
<dbReference type="SUPFAM" id="SSF48726">
    <property type="entry name" value="Immunoglobulin"/>
    <property type="match status" value="2"/>
</dbReference>
<feature type="region of interest" description="Disordered" evidence="3">
    <location>
        <begin position="1"/>
        <end position="23"/>
    </location>
</feature>
<feature type="region of interest" description="Disordered" evidence="3">
    <location>
        <begin position="96"/>
        <end position="138"/>
    </location>
</feature>
<dbReference type="Gene3D" id="2.60.40.10">
    <property type="entry name" value="Immunoglobulins"/>
    <property type="match status" value="2"/>
</dbReference>
<dbReference type="InterPro" id="IPR003598">
    <property type="entry name" value="Ig_sub2"/>
</dbReference>
<reference evidence="5" key="1">
    <citation type="submission" date="2025-08" db="UniProtKB">
        <authorList>
            <consortium name="Ensembl"/>
        </authorList>
    </citation>
    <scope>IDENTIFICATION</scope>
</reference>
<dbReference type="InterPro" id="IPR013098">
    <property type="entry name" value="Ig_I-set"/>
</dbReference>
<dbReference type="GO" id="GO:0043025">
    <property type="term" value="C:neuronal cell body"/>
    <property type="evidence" value="ECO:0007669"/>
    <property type="project" value="TreeGrafter"/>
</dbReference>
<dbReference type="GO" id="GO:0005886">
    <property type="term" value="C:plasma membrane"/>
    <property type="evidence" value="ECO:0007669"/>
    <property type="project" value="TreeGrafter"/>
</dbReference>
<dbReference type="FunFam" id="2.60.40.10:FF:001272">
    <property type="entry name" value="titin isoform X1"/>
    <property type="match status" value="1"/>
</dbReference>
<dbReference type="InterPro" id="IPR050958">
    <property type="entry name" value="Cell_Adh-Cytoskel_Orgn"/>
</dbReference>
<evidence type="ECO:0000259" key="4">
    <source>
        <dbReference type="PROSITE" id="PS50835"/>
    </source>
</evidence>
<dbReference type="SMART" id="SM00408">
    <property type="entry name" value="IGc2"/>
    <property type="match status" value="1"/>
</dbReference>
<dbReference type="InterPro" id="IPR007110">
    <property type="entry name" value="Ig-like_dom"/>
</dbReference>
<dbReference type="PANTHER" id="PTHR45080:SF8">
    <property type="entry name" value="IG-LIKE DOMAIN-CONTAINING PROTEIN"/>
    <property type="match status" value="1"/>
</dbReference>
<evidence type="ECO:0000256" key="3">
    <source>
        <dbReference type="SAM" id="MobiDB-lite"/>
    </source>
</evidence>
<feature type="compositionally biased region" description="Basic and acidic residues" evidence="3">
    <location>
        <begin position="8"/>
        <end position="20"/>
    </location>
</feature>
<protein>
    <recommendedName>
        <fullName evidence="4">Ig-like domain-containing protein</fullName>
    </recommendedName>
</protein>
<dbReference type="SMART" id="SM00409">
    <property type="entry name" value="IG"/>
    <property type="match status" value="2"/>
</dbReference>
<dbReference type="CDD" id="cd00096">
    <property type="entry name" value="Ig"/>
    <property type="match status" value="1"/>
</dbReference>
<keyword evidence="6" id="KW-1185">Reference proteome</keyword>
<evidence type="ECO:0000256" key="1">
    <source>
        <dbReference type="ARBA" id="ARBA00022729"/>
    </source>
</evidence>
<evidence type="ECO:0000256" key="2">
    <source>
        <dbReference type="ARBA" id="ARBA00023157"/>
    </source>
</evidence>
<dbReference type="InterPro" id="IPR003599">
    <property type="entry name" value="Ig_sub"/>
</dbReference>
<keyword evidence="2" id="KW-1015">Disulfide bond</keyword>
<dbReference type="AlphaFoldDB" id="A0A8C6V0L4"/>
<dbReference type="InterPro" id="IPR036179">
    <property type="entry name" value="Ig-like_dom_sf"/>
</dbReference>
<dbReference type="InterPro" id="IPR013783">
    <property type="entry name" value="Ig-like_fold"/>
</dbReference>
<dbReference type="GO" id="GO:0007156">
    <property type="term" value="P:homophilic cell adhesion via plasma membrane adhesion molecules"/>
    <property type="evidence" value="ECO:0007669"/>
    <property type="project" value="TreeGrafter"/>
</dbReference>
<dbReference type="Pfam" id="PF07679">
    <property type="entry name" value="I-set"/>
    <property type="match status" value="2"/>
</dbReference>
<organism evidence="5 6">
    <name type="scientific">Neogobius melanostomus</name>
    <name type="common">round goby</name>
    <dbReference type="NCBI Taxonomy" id="47308"/>
    <lineage>
        <taxon>Eukaryota</taxon>
        <taxon>Metazoa</taxon>
        <taxon>Chordata</taxon>
        <taxon>Craniata</taxon>
        <taxon>Vertebrata</taxon>
        <taxon>Euteleostomi</taxon>
        <taxon>Actinopterygii</taxon>
        <taxon>Neopterygii</taxon>
        <taxon>Teleostei</taxon>
        <taxon>Neoteleostei</taxon>
        <taxon>Acanthomorphata</taxon>
        <taxon>Gobiaria</taxon>
        <taxon>Gobiiformes</taxon>
        <taxon>Gobioidei</taxon>
        <taxon>Gobiidae</taxon>
        <taxon>Benthophilinae</taxon>
        <taxon>Neogobiini</taxon>
        <taxon>Neogobius</taxon>
    </lineage>
</organism>
<feature type="compositionally biased region" description="Low complexity" evidence="3">
    <location>
        <begin position="103"/>
        <end position="130"/>
    </location>
</feature>
<dbReference type="Proteomes" id="UP000694523">
    <property type="component" value="Unplaced"/>
</dbReference>
<dbReference type="GO" id="GO:0030424">
    <property type="term" value="C:axon"/>
    <property type="evidence" value="ECO:0007669"/>
    <property type="project" value="TreeGrafter"/>
</dbReference>
<name>A0A8C6V0L4_9GOBI</name>
<sequence>SPPPRRPPRSEWRMTKKPKDVTSLLGGPAVLEVEVSHLNVPSVWKRNGSDLEISEKFRISSSGKSHSLRIMNASQEDSGEYTFTCGSDAVSARVNIKQPNPNPDCSPSEPNPDSSSSDPNPSPHSLTLTLTPPPPADPSLTQFVNPLSLGAEGTATFIAKLGGDPIPSVKWMKGKWRQVTHGGRVSVEQKGPDARLEIREVTRSDAGQYRCVATNKHGEIETILETSGPRSESHDPKDYERILREHEIYDYRAILTRPWVWEAPPRSTARSP</sequence>
<accession>A0A8C6V0L4</accession>
<reference evidence="5" key="2">
    <citation type="submission" date="2025-09" db="UniProtKB">
        <authorList>
            <consortium name="Ensembl"/>
        </authorList>
    </citation>
    <scope>IDENTIFICATION</scope>
</reference>